<dbReference type="GO" id="GO:0005509">
    <property type="term" value="F:calcium ion binding"/>
    <property type="evidence" value="ECO:0007669"/>
    <property type="project" value="InterPro"/>
</dbReference>
<evidence type="ECO:0000256" key="1">
    <source>
        <dbReference type="SAM" id="MobiDB-lite"/>
    </source>
</evidence>
<feature type="domain" description="LTD" evidence="2">
    <location>
        <begin position="468"/>
        <end position="597"/>
    </location>
</feature>
<dbReference type="InterPro" id="IPR036415">
    <property type="entry name" value="Lamin_tail_dom_sf"/>
</dbReference>
<sequence length="1251" mass="127274">MKTVCFGTENSPLIKKETFMSKRAGKSGAVLLLSGIVGLMTSCGPAPAPTVNVKPIPTTVPPSIAQTPLPGSSLLPIPSLPGQTPTPGSSGTPGTPIATPTPIPGPGQLAISSSTLPTAALNFTYNAALTAVGGSGSYRWNLASGTLPNGLILDQATGQIFGKPTQTGTFSFEVQAIDTAANAARRSMFILVSDTNSGVNSVGVLTTSLVSGTVDRRYSQTLNVGGGVAPYSWSISSGALPDGLEINPTTGEISGTPKLQGEETFTIKVIDARGQAATKTLSITINRTDSNIAILTDTLPIGILNKAYVRTGCGTAFSGQLAATGGNNTYTWQVSSGTLPTGLTLASNGALTGTPTATGASTFTVQVSDTDNNRTSKVFTVEIRDILVHRFSPNAGGEGLRIVVEGENFGSNADNYNVEFGGVNQATIAAKDTTTDPNCHKLTLAIPAGAKTGMLLVKNTTTGKNGSSTIPFLATDVVINEVFTNPDSSGNQFVELLNKGTSSASIAGWHLRYTDKNGTLADFTIPAETPPLAPDAVTVININKAGGSSATNLYTGTGLAEMRFDPTNATASSALTQIALCTDSACTVTATDTNYRDYLQFGPNAATDGGALENNAVTSGIWTDNATLDVTTLKGVLDTANINNTNAHNGTNDGTTNQGLLLSAADAAKFAVNDVIVFDNAATGGKITRQKRTVPAKNGNRVTLDSALFTSTIQSTNTGNGTTGNGILVDKTTDTFSSMSVSDFVNVLAGGTIRTVSALPAGPKIELDNTINTFVDANNTSDGLLANGGLLVKAGTSATFPASSVVTITVGQGTTAFTVNRNVVSLPDANHVVIDQALATAPVSAANTGDGTFGNGIDVTSATNFLTGRKVFINGQTRVVSINSTQSTNKFELKDTLGNYQPIASMSIATNNTGTGASGSEISVAATTGFSIGSKVRINGQIRTIAGMIPGPKLQLDQPLSMVISNALGDGSTGNGVTVSSTQGFASTNNILIAGQTKTITVVGSTLEFAPISFTPNTDVDGTSSAQIVLDATVGGIAKVGDGLRIPGKNVVRNIATKAGNNVTLNAPFVTTTSGAAVTVATNTLTVASTTNFAAGDKIRFAGGGNGGAIATIQSVTPTSITFTGNVNNIALGETLNLDVNGVALNYVPISGTIVMQGNASNTDFVDTLHLVPTSGSFTLVPFDTTASTPSTQSTNNDDTDGVLSRVPTSGTILVAPKSGTISKYFSIKYDGSGNATTDFTATSAPTGGTK</sequence>
<dbReference type="Pfam" id="PF00932">
    <property type="entry name" value="LTD"/>
    <property type="match status" value="1"/>
</dbReference>
<dbReference type="AlphaFoldDB" id="A0A2M7GB83"/>
<dbReference type="Gene3D" id="2.60.40.10">
    <property type="entry name" value="Immunoglobulins"/>
    <property type="match status" value="4"/>
</dbReference>
<feature type="region of interest" description="Disordered" evidence="1">
    <location>
        <begin position="63"/>
        <end position="105"/>
    </location>
</feature>
<dbReference type="GO" id="GO:0016020">
    <property type="term" value="C:membrane"/>
    <property type="evidence" value="ECO:0007669"/>
    <property type="project" value="InterPro"/>
</dbReference>
<dbReference type="Pfam" id="PF05345">
    <property type="entry name" value="He_PIG"/>
    <property type="match status" value="3"/>
</dbReference>
<organism evidence="3 4">
    <name type="scientific">bacterium (Candidatus Blackallbacteria) CG17_big_fil_post_rev_8_21_14_2_50_48_46</name>
    <dbReference type="NCBI Taxonomy" id="2014261"/>
    <lineage>
        <taxon>Bacteria</taxon>
        <taxon>Candidatus Blackallbacteria</taxon>
    </lineage>
</organism>
<dbReference type="CDD" id="cd11304">
    <property type="entry name" value="Cadherin_repeat"/>
    <property type="match status" value="1"/>
</dbReference>
<comment type="caution">
    <text evidence="3">The sequence shown here is derived from an EMBL/GenBank/DDBJ whole genome shotgun (WGS) entry which is preliminary data.</text>
</comment>
<evidence type="ECO:0000313" key="4">
    <source>
        <dbReference type="Proteomes" id="UP000231019"/>
    </source>
</evidence>
<gene>
    <name evidence="3" type="ORF">COW36_00945</name>
</gene>
<dbReference type="EMBL" id="PFFQ01000004">
    <property type="protein sequence ID" value="PIW19435.1"/>
    <property type="molecule type" value="Genomic_DNA"/>
</dbReference>
<proteinExistence type="predicted"/>
<dbReference type="PANTHER" id="PTHR37494">
    <property type="entry name" value="HEMAGGLUTININ"/>
    <property type="match status" value="1"/>
</dbReference>
<name>A0A2M7GB83_9BACT</name>
<dbReference type="Proteomes" id="UP000231019">
    <property type="component" value="Unassembled WGS sequence"/>
</dbReference>
<dbReference type="Gene3D" id="2.60.40.1260">
    <property type="entry name" value="Lamin Tail domain"/>
    <property type="match status" value="1"/>
</dbReference>
<dbReference type="InterPro" id="IPR013783">
    <property type="entry name" value="Ig-like_fold"/>
</dbReference>
<dbReference type="InterPro" id="IPR001322">
    <property type="entry name" value="Lamin_tail_dom"/>
</dbReference>
<dbReference type="SUPFAM" id="SSF49313">
    <property type="entry name" value="Cadherin-like"/>
    <property type="match status" value="3"/>
</dbReference>
<dbReference type="PROSITE" id="PS51841">
    <property type="entry name" value="LTD"/>
    <property type="match status" value="1"/>
</dbReference>
<feature type="compositionally biased region" description="Low complexity" evidence="1">
    <location>
        <begin position="68"/>
        <end position="98"/>
    </location>
</feature>
<evidence type="ECO:0000259" key="2">
    <source>
        <dbReference type="PROSITE" id="PS51841"/>
    </source>
</evidence>
<evidence type="ECO:0000313" key="3">
    <source>
        <dbReference type="EMBL" id="PIW19435.1"/>
    </source>
</evidence>
<dbReference type="SUPFAM" id="SSF74853">
    <property type="entry name" value="Lamin A/C globular tail domain"/>
    <property type="match status" value="1"/>
</dbReference>
<protein>
    <recommendedName>
        <fullName evidence="2">LTD domain-containing protein</fullName>
    </recommendedName>
</protein>
<dbReference type="PANTHER" id="PTHR37494:SF1">
    <property type="entry name" value="STAPHYLOCOCCUS AUREUS SURFACE PROTEIN A"/>
    <property type="match status" value="1"/>
</dbReference>
<dbReference type="InterPro" id="IPR015919">
    <property type="entry name" value="Cadherin-like_sf"/>
</dbReference>
<accession>A0A2M7GB83</accession>
<reference evidence="3 4" key="1">
    <citation type="submission" date="2017-09" db="EMBL/GenBank/DDBJ databases">
        <title>Depth-based differentiation of microbial function through sediment-hosted aquifers and enrichment of novel symbionts in the deep terrestrial subsurface.</title>
        <authorList>
            <person name="Probst A.J."/>
            <person name="Ladd B."/>
            <person name="Jarett J.K."/>
            <person name="Geller-Mcgrath D.E."/>
            <person name="Sieber C.M."/>
            <person name="Emerson J.B."/>
            <person name="Anantharaman K."/>
            <person name="Thomas B.C."/>
            <person name="Malmstrom R."/>
            <person name="Stieglmeier M."/>
            <person name="Klingl A."/>
            <person name="Woyke T."/>
            <person name="Ryan C.M."/>
            <person name="Banfield J.F."/>
        </authorList>
    </citation>
    <scope>NUCLEOTIDE SEQUENCE [LARGE SCALE GENOMIC DNA]</scope>
    <source>
        <strain evidence="3">CG17_big_fil_post_rev_8_21_14_2_50_48_46</strain>
    </source>
</reference>